<dbReference type="InterPro" id="IPR050352">
    <property type="entry name" value="ABCG_transporters"/>
</dbReference>
<feature type="transmembrane region" description="Helical" evidence="9">
    <location>
        <begin position="613"/>
        <end position="635"/>
    </location>
</feature>
<evidence type="ECO:0000256" key="9">
    <source>
        <dbReference type="SAM" id="Phobius"/>
    </source>
</evidence>
<dbReference type="PROSITE" id="PS50893">
    <property type="entry name" value="ABC_TRANSPORTER_2"/>
    <property type="match status" value="1"/>
</dbReference>
<feature type="domain" description="ABC transporter" evidence="10">
    <location>
        <begin position="150"/>
        <end position="413"/>
    </location>
</feature>
<comment type="subcellular location">
    <subcellularLocation>
        <location evidence="1">Membrane</location>
        <topology evidence="1">Multi-pass membrane protein</topology>
    </subcellularLocation>
</comment>
<evidence type="ECO:0000256" key="4">
    <source>
        <dbReference type="ARBA" id="ARBA00022741"/>
    </source>
</evidence>
<keyword evidence="4" id="KW-0547">Nucleotide-binding</keyword>
<evidence type="ECO:0000256" key="2">
    <source>
        <dbReference type="ARBA" id="ARBA00022448"/>
    </source>
</evidence>
<feature type="transmembrane region" description="Helical" evidence="9">
    <location>
        <begin position="734"/>
        <end position="753"/>
    </location>
</feature>
<evidence type="ECO:0000256" key="6">
    <source>
        <dbReference type="ARBA" id="ARBA00022989"/>
    </source>
</evidence>
<protein>
    <recommendedName>
        <fullName evidence="10">ABC transporter domain-containing protein</fullName>
    </recommendedName>
</protein>
<dbReference type="InterPro" id="IPR013525">
    <property type="entry name" value="ABC2_TM"/>
</dbReference>
<feature type="compositionally biased region" description="Low complexity" evidence="8">
    <location>
        <begin position="56"/>
        <end position="68"/>
    </location>
</feature>
<dbReference type="PANTHER" id="PTHR48041:SF139">
    <property type="entry name" value="PROTEIN SCARLET"/>
    <property type="match status" value="1"/>
</dbReference>
<dbReference type="GO" id="GO:0140359">
    <property type="term" value="F:ABC-type transporter activity"/>
    <property type="evidence" value="ECO:0007669"/>
    <property type="project" value="InterPro"/>
</dbReference>
<keyword evidence="12" id="KW-1185">Reference proteome</keyword>
<evidence type="ECO:0000256" key="7">
    <source>
        <dbReference type="ARBA" id="ARBA00023136"/>
    </source>
</evidence>
<dbReference type="InterPro" id="IPR027417">
    <property type="entry name" value="P-loop_NTPase"/>
</dbReference>
<dbReference type="Pfam" id="PF19055">
    <property type="entry name" value="ABC2_membrane_7"/>
    <property type="match status" value="1"/>
</dbReference>
<dbReference type="InterPro" id="IPR003439">
    <property type="entry name" value="ABC_transporter-like_ATP-bd"/>
</dbReference>
<dbReference type="GeneID" id="68103325"/>
<evidence type="ECO:0000256" key="1">
    <source>
        <dbReference type="ARBA" id="ARBA00004141"/>
    </source>
</evidence>
<accession>A0AA88KFQ9</accession>
<reference evidence="11 12" key="1">
    <citation type="journal article" date="2018" name="BMC Genomics">
        <title>The genome of Naegleria lovaniensis, the basis for a comparative approach to unravel pathogenicity factors of the human pathogenic amoeba N. fowleri.</title>
        <authorList>
            <person name="Liechti N."/>
            <person name="Schurch N."/>
            <person name="Bruggmann R."/>
            <person name="Wittwer M."/>
        </authorList>
    </citation>
    <scope>NUCLEOTIDE SEQUENCE [LARGE SCALE GENOMIC DNA]</scope>
    <source>
        <strain evidence="11 12">ATCC 30569</strain>
    </source>
</reference>
<dbReference type="Proteomes" id="UP000816034">
    <property type="component" value="Unassembled WGS sequence"/>
</dbReference>
<feature type="region of interest" description="Disordered" evidence="8">
    <location>
        <begin position="39"/>
        <end position="92"/>
    </location>
</feature>
<evidence type="ECO:0000256" key="8">
    <source>
        <dbReference type="SAM" id="MobiDB-lite"/>
    </source>
</evidence>
<feature type="transmembrane region" description="Helical" evidence="9">
    <location>
        <begin position="534"/>
        <end position="556"/>
    </location>
</feature>
<dbReference type="AlphaFoldDB" id="A0AA88KFQ9"/>
<dbReference type="GO" id="GO:0005524">
    <property type="term" value="F:ATP binding"/>
    <property type="evidence" value="ECO:0007669"/>
    <property type="project" value="UniProtKB-KW"/>
</dbReference>
<feature type="transmembrane region" description="Helical" evidence="9">
    <location>
        <begin position="504"/>
        <end position="522"/>
    </location>
</feature>
<dbReference type="PANTHER" id="PTHR48041">
    <property type="entry name" value="ABC TRANSPORTER G FAMILY MEMBER 28"/>
    <property type="match status" value="1"/>
</dbReference>
<feature type="transmembrane region" description="Helical" evidence="9">
    <location>
        <begin position="642"/>
        <end position="662"/>
    </location>
</feature>
<dbReference type="GO" id="GO:0016020">
    <property type="term" value="C:membrane"/>
    <property type="evidence" value="ECO:0007669"/>
    <property type="project" value="UniProtKB-SubCell"/>
</dbReference>
<evidence type="ECO:0000259" key="10">
    <source>
        <dbReference type="PROSITE" id="PS50893"/>
    </source>
</evidence>
<dbReference type="SMART" id="SM00382">
    <property type="entry name" value="AAA"/>
    <property type="match status" value="1"/>
</dbReference>
<evidence type="ECO:0000313" key="11">
    <source>
        <dbReference type="EMBL" id="KAG2374301.1"/>
    </source>
</evidence>
<keyword evidence="2" id="KW-0813">Transport</keyword>
<evidence type="ECO:0000313" key="12">
    <source>
        <dbReference type="Proteomes" id="UP000816034"/>
    </source>
</evidence>
<proteinExistence type="predicted"/>
<organism evidence="11 12">
    <name type="scientific">Naegleria lovaniensis</name>
    <name type="common">Amoeba</name>
    <dbReference type="NCBI Taxonomy" id="51637"/>
    <lineage>
        <taxon>Eukaryota</taxon>
        <taxon>Discoba</taxon>
        <taxon>Heterolobosea</taxon>
        <taxon>Tetramitia</taxon>
        <taxon>Eutetramitia</taxon>
        <taxon>Vahlkampfiidae</taxon>
        <taxon>Naegleria</taxon>
    </lineage>
</organism>
<gene>
    <name evidence="11" type="ORF">C9374_010871</name>
</gene>
<keyword evidence="3 9" id="KW-0812">Transmembrane</keyword>
<evidence type="ECO:0000256" key="3">
    <source>
        <dbReference type="ARBA" id="ARBA00022692"/>
    </source>
</evidence>
<feature type="compositionally biased region" description="Polar residues" evidence="8">
    <location>
        <begin position="1"/>
        <end position="11"/>
    </location>
</feature>
<dbReference type="InterPro" id="IPR043926">
    <property type="entry name" value="ABCG_dom"/>
</dbReference>
<dbReference type="Pfam" id="PF01061">
    <property type="entry name" value="ABC2_membrane"/>
    <property type="match status" value="1"/>
</dbReference>
<feature type="transmembrane region" description="Helical" evidence="9">
    <location>
        <begin position="577"/>
        <end position="601"/>
    </location>
</feature>
<evidence type="ECO:0000256" key="5">
    <source>
        <dbReference type="ARBA" id="ARBA00022840"/>
    </source>
</evidence>
<dbReference type="EMBL" id="PYSW02000046">
    <property type="protein sequence ID" value="KAG2374301.1"/>
    <property type="molecule type" value="Genomic_DNA"/>
</dbReference>
<dbReference type="InterPro" id="IPR003593">
    <property type="entry name" value="AAA+_ATPase"/>
</dbReference>
<dbReference type="PROSITE" id="PS00211">
    <property type="entry name" value="ABC_TRANSPORTER_1"/>
    <property type="match status" value="1"/>
</dbReference>
<keyword evidence="7 9" id="KW-0472">Membrane</keyword>
<feature type="compositionally biased region" description="Polar residues" evidence="8">
    <location>
        <begin position="79"/>
        <end position="92"/>
    </location>
</feature>
<comment type="caution">
    <text evidence="11">The sequence shown here is derived from an EMBL/GenBank/DDBJ whole genome shotgun (WGS) entry which is preliminary data.</text>
</comment>
<dbReference type="GO" id="GO:0016887">
    <property type="term" value="F:ATP hydrolysis activity"/>
    <property type="evidence" value="ECO:0007669"/>
    <property type="project" value="InterPro"/>
</dbReference>
<sequence>MTETATTTTDHSLYPPPPTTATTTASTTHDIEMMHQLPNISSEPTNGVGHNGEAASSSSNSSNSSTTSGASLNEEPLQEHSSTLQEQSLTNYSATTTNNIMNLQPTDMEMKKAQSVPAEKSGEYIIGGADDDSEEAYVPKYKSDSPPLQLEWKDLTYKVKLPLTAPPNFSLPQKIGFKLKNGFKKKEKDILHPMSGFVSPGSTLAIMGPSGAGKTSLLNILAQRVKETSGDITVNGMKIGSSFRSLSAFVQQDDVLMGNLSVRETLRYAALLRLPKTISWKEKMERVESIMDELGLLKSANTKVGTPGLSKGISGGERKRLSIAIELLTQPSILFLDEPTSGLDAATAYSVMKTIIKIAKGGRAVILTIHQPRSNIYELFDKLLLLARGKVAYFGPAKDATQYFAEIGYPCPKQYNPADHFIDLITESTSDTDEGKKLKQEDNDRIEKILNHYKHIETAPSTSHLETDIKKAKYNANWFTQFFVVMARAFVNILRDKILTFSRLFQNVVMALLVGLIFLQIGHDQQSVQDRNGVLFFCLINQSMNSIFGSLAVFLLEEKKVFLRERGSKMYQVSAYYLGKSVSELPNIVFFPILFGTIVYWMTNLNAGADRFFIFLLILVSMALAAQALGMVLAVLAPSMEFATAIAPVLLTVLMLFGGLYMNVDNIPPYFIWIYWLSIFHFGYEAMVLNEFAGASFECPPSPAVCTYRTGEDVIARNAMDKPYANIWVDLGFLWAYFLIYRLMAYLILVFFVRPKKK</sequence>
<dbReference type="Pfam" id="PF00005">
    <property type="entry name" value="ABC_tran"/>
    <property type="match status" value="1"/>
</dbReference>
<dbReference type="InterPro" id="IPR017871">
    <property type="entry name" value="ABC_transporter-like_CS"/>
</dbReference>
<name>A0AA88KFQ9_NAELO</name>
<dbReference type="CDD" id="cd03213">
    <property type="entry name" value="ABCG_EPDR"/>
    <property type="match status" value="1"/>
</dbReference>
<dbReference type="SUPFAM" id="SSF52540">
    <property type="entry name" value="P-loop containing nucleoside triphosphate hydrolases"/>
    <property type="match status" value="1"/>
</dbReference>
<keyword evidence="6 9" id="KW-1133">Transmembrane helix</keyword>
<dbReference type="Gene3D" id="3.40.50.300">
    <property type="entry name" value="P-loop containing nucleotide triphosphate hydrolases"/>
    <property type="match status" value="1"/>
</dbReference>
<keyword evidence="5" id="KW-0067">ATP-binding</keyword>
<dbReference type="RefSeq" id="XP_044543475.1">
    <property type="nucleotide sequence ID" value="XM_044686463.1"/>
</dbReference>
<feature type="region of interest" description="Disordered" evidence="8">
    <location>
        <begin position="1"/>
        <end position="25"/>
    </location>
</feature>